<evidence type="ECO:0008006" key="3">
    <source>
        <dbReference type="Google" id="ProtNLM"/>
    </source>
</evidence>
<keyword evidence="2" id="KW-1185">Reference proteome</keyword>
<comment type="caution">
    <text evidence="1">The sequence shown here is derived from an EMBL/GenBank/DDBJ whole genome shotgun (WGS) entry which is preliminary data.</text>
</comment>
<dbReference type="Gene3D" id="3.40.1580.10">
    <property type="entry name" value="SMI1/KNR4-like"/>
    <property type="match status" value="1"/>
</dbReference>
<dbReference type="AlphaFoldDB" id="A0A9X4M7W1"/>
<dbReference type="InterPro" id="IPR037883">
    <property type="entry name" value="Knr4/Smi1-like_sf"/>
</dbReference>
<evidence type="ECO:0000313" key="2">
    <source>
        <dbReference type="Proteomes" id="UP001152872"/>
    </source>
</evidence>
<sequence length="184" mass="21848">MKSKKMIMNSLKKIEYILEKILKLDRDPRRQSELIAGLPKQEIIDTFANHKLLPPDLLIQIYEKYNGILWLNPFFSFLSLESAFELYNAYRDIKKDCNDFAWESTWFPIFDQNADIQICINLENLSLITVDLECDSTEVIANHYEDYLDALVEVFEMGSYILQPYDSIELDELVWDELREKYKI</sequence>
<reference evidence="1" key="1">
    <citation type="submission" date="2019-05" db="EMBL/GenBank/DDBJ databases">
        <title>Whole genome sequencing of Pseudanabaena catenata USMAC16.</title>
        <authorList>
            <person name="Khan Z."/>
            <person name="Omar W.M."/>
            <person name="Convey P."/>
            <person name="Merican F."/>
            <person name="Najimudin N."/>
        </authorList>
    </citation>
    <scope>NUCLEOTIDE SEQUENCE</scope>
    <source>
        <strain evidence="1">USMAC16</strain>
    </source>
</reference>
<name>A0A9X4M7W1_9CYAN</name>
<dbReference type="Proteomes" id="UP001152872">
    <property type="component" value="Unassembled WGS sequence"/>
</dbReference>
<evidence type="ECO:0000313" key="1">
    <source>
        <dbReference type="EMBL" id="MDG3493325.1"/>
    </source>
</evidence>
<dbReference type="SUPFAM" id="SSF160631">
    <property type="entry name" value="SMI1/KNR4-like"/>
    <property type="match status" value="1"/>
</dbReference>
<dbReference type="RefSeq" id="WP_009625366.1">
    <property type="nucleotide sequence ID" value="NZ_VBTY01000009.1"/>
</dbReference>
<protein>
    <recommendedName>
        <fullName evidence="3">Knr4/Smi1-like domain-containing protein</fullName>
    </recommendedName>
</protein>
<proteinExistence type="predicted"/>
<gene>
    <name evidence="1" type="ORF">FEV09_02030</name>
</gene>
<organism evidence="1 2">
    <name type="scientific">Pseudanabaena catenata USMAC16</name>
    <dbReference type="NCBI Taxonomy" id="1855837"/>
    <lineage>
        <taxon>Bacteria</taxon>
        <taxon>Bacillati</taxon>
        <taxon>Cyanobacteriota</taxon>
        <taxon>Cyanophyceae</taxon>
        <taxon>Pseudanabaenales</taxon>
        <taxon>Pseudanabaenaceae</taxon>
        <taxon>Pseudanabaena</taxon>
    </lineage>
</organism>
<accession>A0A9X4M7W1</accession>
<dbReference type="EMBL" id="VBTY01000009">
    <property type="protein sequence ID" value="MDG3493325.1"/>
    <property type="molecule type" value="Genomic_DNA"/>
</dbReference>